<dbReference type="AlphaFoldDB" id="A0A4D6LCV4"/>
<reference evidence="1 2" key="1">
    <citation type="submission" date="2019-04" db="EMBL/GenBank/DDBJ databases">
        <title>An improved genome assembly and genetic linkage map for asparagus bean, Vigna unguiculata ssp. sesquipedialis.</title>
        <authorList>
            <person name="Xia Q."/>
            <person name="Zhang R."/>
            <person name="Dong Y."/>
        </authorList>
    </citation>
    <scope>NUCLEOTIDE SEQUENCE [LARGE SCALE GENOMIC DNA]</scope>
    <source>
        <tissue evidence="1">Leaf</tissue>
    </source>
</reference>
<accession>A0A4D6LCV4</accession>
<protein>
    <submittedName>
        <fullName evidence="1">Uncharacterized protein</fullName>
    </submittedName>
</protein>
<evidence type="ECO:0000313" key="2">
    <source>
        <dbReference type="Proteomes" id="UP000501690"/>
    </source>
</evidence>
<organism evidence="1 2">
    <name type="scientific">Vigna unguiculata</name>
    <name type="common">Cowpea</name>
    <dbReference type="NCBI Taxonomy" id="3917"/>
    <lineage>
        <taxon>Eukaryota</taxon>
        <taxon>Viridiplantae</taxon>
        <taxon>Streptophyta</taxon>
        <taxon>Embryophyta</taxon>
        <taxon>Tracheophyta</taxon>
        <taxon>Spermatophyta</taxon>
        <taxon>Magnoliopsida</taxon>
        <taxon>eudicotyledons</taxon>
        <taxon>Gunneridae</taxon>
        <taxon>Pentapetalae</taxon>
        <taxon>rosids</taxon>
        <taxon>fabids</taxon>
        <taxon>Fabales</taxon>
        <taxon>Fabaceae</taxon>
        <taxon>Papilionoideae</taxon>
        <taxon>50 kb inversion clade</taxon>
        <taxon>NPAAA clade</taxon>
        <taxon>indigoferoid/millettioid clade</taxon>
        <taxon>Phaseoleae</taxon>
        <taxon>Vigna</taxon>
    </lineage>
</organism>
<evidence type="ECO:0000313" key="1">
    <source>
        <dbReference type="EMBL" id="QCD86320.1"/>
    </source>
</evidence>
<dbReference type="EMBL" id="CP039347">
    <property type="protein sequence ID" value="QCD86320.1"/>
    <property type="molecule type" value="Genomic_DNA"/>
</dbReference>
<keyword evidence="2" id="KW-1185">Reference proteome</keyword>
<dbReference type="Proteomes" id="UP000501690">
    <property type="component" value="Linkage Group LG3"/>
</dbReference>
<proteinExistence type="predicted"/>
<name>A0A4D6LCV4_VIGUN</name>
<sequence length="100" mass="11100">MAHASSALAPPRNYLYSSSLQVARLLESHPCVVSQSPHPTTTIVSSPLQQSVTRFRSPSIVEDVTLSVEDLEMIQVVELELNNDASSEIWKWNGEDIMPH</sequence>
<gene>
    <name evidence="1" type="ORF">DEO72_LG3g841</name>
</gene>